<dbReference type="InterPro" id="IPR038721">
    <property type="entry name" value="IS701-like_DDE_dom"/>
</dbReference>
<evidence type="ECO:0000259" key="2">
    <source>
        <dbReference type="Pfam" id="PF13546"/>
    </source>
</evidence>
<protein>
    <recommendedName>
        <fullName evidence="2">Transposase IS701-like DDE domain-containing protein</fullName>
    </recommendedName>
</protein>
<dbReference type="EMBL" id="CP019082">
    <property type="protein sequence ID" value="APW62444.1"/>
    <property type="molecule type" value="Genomic_DNA"/>
</dbReference>
<sequence>MPCFHSACWEWDDLGIVLATLILTHLVPGGVVWVAVDDTLCHKRGAKVAFGGIFLDAVMSSKGHKTFRFGLNWVVLGIALPIPMRADRYYCLPVHWRLFCKKGQPEYQTRPQSAAALARKLAQANPERTFWLVGDSAYVNAAVLRDRPANLQVIGPLHWKAALYERSAPRQLKQRGTLRKKGDRLPNPKAMIEDTTTYPAELLTIDFPKGAREFRVQVIRDMLWYKGSKTDPVMVVLVRDPLGQWRVEALVSTDTTVSAGFVILGYCRRWSVELASFDSKQFLGLHDPRVRSERSVERAHPMAWFVGSLTILWYCVKGHEGSHVERERPWYEDRVMPTFTDMLGALRLQMWEFKVYGESGEELPSPECIRKLLHKLSAVA</sequence>
<dbReference type="STRING" id="1387353.BSF38_03990"/>
<keyword evidence="1" id="KW-0812">Transmembrane</keyword>
<dbReference type="Pfam" id="PF13546">
    <property type="entry name" value="DDE_5"/>
    <property type="match status" value="1"/>
</dbReference>
<proteinExistence type="predicted"/>
<keyword evidence="1" id="KW-1133">Transmembrane helix</keyword>
<dbReference type="Proteomes" id="UP000186309">
    <property type="component" value="Chromosome"/>
</dbReference>
<evidence type="ECO:0000313" key="3">
    <source>
        <dbReference type="EMBL" id="APW62444.1"/>
    </source>
</evidence>
<accession>A0A1U7CU27</accession>
<dbReference type="KEGG" id="pbor:BSF38_03990"/>
<evidence type="ECO:0000256" key="1">
    <source>
        <dbReference type="SAM" id="Phobius"/>
    </source>
</evidence>
<dbReference type="SUPFAM" id="SSF53098">
    <property type="entry name" value="Ribonuclease H-like"/>
    <property type="match status" value="1"/>
</dbReference>
<name>A0A1U7CU27_9BACT</name>
<feature type="transmembrane region" description="Helical" evidence="1">
    <location>
        <begin position="14"/>
        <end position="36"/>
    </location>
</feature>
<dbReference type="InterPro" id="IPR012337">
    <property type="entry name" value="RNaseH-like_sf"/>
</dbReference>
<evidence type="ECO:0000313" key="4">
    <source>
        <dbReference type="Proteomes" id="UP000186309"/>
    </source>
</evidence>
<keyword evidence="4" id="KW-1185">Reference proteome</keyword>
<dbReference type="RefSeq" id="WP_237170533.1">
    <property type="nucleotide sequence ID" value="NZ_CP019082.1"/>
</dbReference>
<keyword evidence="1" id="KW-0472">Membrane</keyword>
<reference evidence="4" key="1">
    <citation type="submission" date="2016-12" db="EMBL/GenBank/DDBJ databases">
        <title>Comparative genomics of four Isosphaeraceae planctomycetes: a common pool of plasmids and glycoside hydrolase genes.</title>
        <authorList>
            <person name="Ivanova A."/>
        </authorList>
    </citation>
    <scope>NUCLEOTIDE SEQUENCE [LARGE SCALE GENOMIC DNA]</scope>
    <source>
        <strain evidence="4">PX4</strain>
    </source>
</reference>
<organism evidence="3 4">
    <name type="scientific">Paludisphaera borealis</name>
    <dbReference type="NCBI Taxonomy" id="1387353"/>
    <lineage>
        <taxon>Bacteria</taxon>
        <taxon>Pseudomonadati</taxon>
        <taxon>Planctomycetota</taxon>
        <taxon>Planctomycetia</taxon>
        <taxon>Isosphaerales</taxon>
        <taxon>Isosphaeraceae</taxon>
        <taxon>Paludisphaera</taxon>
    </lineage>
</organism>
<feature type="domain" description="Transposase IS701-like DDE" evidence="2">
    <location>
        <begin position="4"/>
        <end position="229"/>
    </location>
</feature>
<dbReference type="AlphaFoldDB" id="A0A1U7CU27"/>
<gene>
    <name evidence="3" type="ORF">BSF38_03990</name>
</gene>